<comment type="caution">
    <text evidence="1">The sequence shown here is derived from an EMBL/GenBank/DDBJ whole genome shotgun (WGS) entry which is preliminary data.</text>
</comment>
<accession>A0A0F8Z3D2</accession>
<sequence length="67" mass="7605">MIVWKLFLVLVTGSQYSLLSIGDHFYATEIECNAVGRGVVESYPKGQMQWFCEPRSPKIPQDDSKPL</sequence>
<reference evidence="1" key="1">
    <citation type="journal article" date="2015" name="Nature">
        <title>Complex archaea that bridge the gap between prokaryotes and eukaryotes.</title>
        <authorList>
            <person name="Spang A."/>
            <person name="Saw J.H."/>
            <person name="Jorgensen S.L."/>
            <person name="Zaremba-Niedzwiedzka K."/>
            <person name="Martijn J."/>
            <person name="Lind A.E."/>
            <person name="van Eijk R."/>
            <person name="Schleper C."/>
            <person name="Guy L."/>
            <person name="Ettema T.J."/>
        </authorList>
    </citation>
    <scope>NUCLEOTIDE SEQUENCE</scope>
</reference>
<organism evidence="1">
    <name type="scientific">marine sediment metagenome</name>
    <dbReference type="NCBI Taxonomy" id="412755"/>
    <lineage>
        <taxon>unclassified sequences</taxon>
        <taxon>metagenomes</taxon>
        <taxon>ecological metagenomes</taxon>
    </lineage>
</organism>
<dbReference type="EMBL" id="LAZR01062729">
    <property type="protein sequence ID" value="KKK60924.1"/>
    <property type="molecule type" value="Genomic_DNA"/>
</dbReference>
<proteinExistence type="predicted"/>
<dbReference type="AlphaFoldDB" id="A0A0F8Z3D2"/>
<name>A0A0F8Z3D2_9ZZZZ</name>
<evidence type="ECO:0000313" key="1">
    <source>
        <dbReference type="EMBL" id="KKK60924.1"/>
    </source>
</evidence>
<gene>
    <name evidence="1" type="ORF">LCGC14_3019500</name>
</gene>
<protein>
    <submittedName>
        <fullName evidence="1">Uncharacterized protein</fullName>
    </submittedName>
</protein>